<feature type="transmembrane region" description="Helical" evidence="5">
    <location>
        <begin position="6"/>
        <end position="23"/>
    </location>
</feature>
<feature type="transmembrane region" description="Helical" evidence="5">
    <location>
        <begin position="61"/>
        <end position="83"/>
    </location>
</feature>
<evidence type="ECO:0000313" key="8">
    <source>
        <dbReference type="Proteomes" id="UP000060390"/>
    </source>
</evidence>
<feature type="transmembrane region" description="Helical" evidence="5">
    <location>
        <begin position="113"/>
        <end position="132"/>
    </location>
</feature>
<evidence type="ECO:0000256" key="4">
    <source>
        <dbReference type="ARBA" id="ARBA00023136"/>
    </source>
</evidence>
<dbReference type="STRING" id="1604004.HLASA_1954"/>
<keyword evidence="3 5" id="KW-1133">Transmembrane helix</keyword>
<keyword evidence="2 5" id="KW-0812">Transmembrane</keyword>
<dbReference type="GO" id="GO:0004222">
    <property type="term" value="F:metalloendopeptidase activity"/>
    <property type="evidence" value="ECO:0007669"/>
    <property type="project" value="InterPro"/>
</dbReference>
<dbReference type="GO" id="GO:0016020">
    <property type="term" value="C:membrane"/>
    <property type="evidence" value="ECO:0007669"/>
    <property type="project" value="InterPro"/>
</dbReference>
<dbReference type="PATRIC" id="fig|1604004.5.peg.2063"/>
<keyword evidence="7" id="KW-0378">Hydrolase</keyword>
<evidence type="ECO:0000256" key="3">
    <source>
        <dbReference type="ARBA" id="ARBA00022989"/>
    </source>
</evidence>
<keyword evidence="4 5" id="KW-0472">Membrane</keyword>
<dbReference type="Proteomes" id="UP000060390">
    <property type="component" value="Chromosome"/>
</dbReference>
<reference evidence="8" key="1">
    <citation type="submission" date="2015-05" db="EMBL/GenBank/DDBJ databases">
        <title>Complete genome sequence of Halanaeroarchaeum sulfurireducens type strain M27-SA2, a sulfate-reducer haloarchaeon from marine anoxic lake Medee.</title>
        <authorList>
            <person name="Messina E."/>
            <person name="Kublanov I.V."/>
            <person name="Toshchakov S."/>
            <person name="Arcadi E."/>
            <person name="La Spada G."/>
            <person name="La Cono V."/>
            <person name="Yakimov M.M."/>
        </authorList>
    </citation>
    <scope>NUCLEOTIDE SEQUENCE [LARGE SCALE GENOMIC DNA]</scope>
    <source>
        <strain evidence="8">M27-SA2</strain>
    </source>
</reference>
<name>A0A0N7FTY2_9EURY</name>
<dbReference type="PANTHER" id="PTHR13325">
    <property type="entry name" value="PROTEASE M50 MEMBRANE-BOUND TRANSCRIPTION FACTOR SITE 2 PROTEASE"/>
    <property type="match status" value="1"/>
</dbReference>
<dbReference type="GO" id="GO:0012505">
    <property type="term" value="C:endomembrane system"/>
    <property type="evidence" value="ECO:0007669"/>
    <property type="project" value="UniProtKB-SubCell"/>
</dbReference>
<feature type="transmembrane region" description="Helical" evidence="5">
    <location>
        <begin position="560"/>
        <end position="582"/>
    </location>
</feature>
<evidence type="ECO:0000256" key="5">
    <source>
        <dbReference type="SAM" id="Phobius"/>
    </source>
</evidence>
<dbReference type="Pfam" id="PF02163">
    <property type="entry name" value="Peptidase_M50"/>
    <property type="match status" value="1"/>
</dbReference>
<dbReference type="EMBL" id="CP011564">
    <property type="protein sequence ID" value="ALG82831.1"/>
    <property type="molecule type" value="Genomic_DNA"/>
</dbReference>
<comment type="subcellular location">
    <subcellularLocation>
        <location evidence="1">Endomembrane system</location>
        <topology evidence="1">Multi-pass membrane protein</topology>
    </subcellularLocation>
</comment>
<feature type="domain" description="PDZ" evidence="6">
    <location>
        <begin position="199"/>
        <end position="247"/>
    </location>
</feature>
<dbReference type="CDD" id="cd06159">
    <property type="entry name" value="S2P-M50_PDZ_Arch"/>
    <property type="match status" value="1"/>
</dbReference>
<proteinExistence type="predicted"/>
<dbReference type="RefSeq" id="WP_054519866.1">
    <property type="nucleotide sequence ID" value="NZ_CP011564.1"/>
</dbReference>
<dbReference type="InterPro" id="IPR036034">
    <property type="entry name" value="PDZ_sf"/>
</dbReference>
<organism evidence="7 8">
    <name type="scientific">Halanaeroarchaeum sulfurireducens</name>
    <dbReference type="NCBI Taxonomy" id="1604004"/>
    <lineage>
        <taxon>Archaea</taxon>
        <taxon>Methanobacteriati</taxon>
        <taxon>Methanobacteriota</taxon>
        <taxon>Stenosarchaea group</taxon>
        <taxon>Halobacteria</taxon>
        <taxon>Halobacteriales</taxon>
        <taxon>Halobacteriaceae</taxon>
        <taxon>Halanaeroarchaeum</taxon>
    </lineage>
</organism>
<dbReference type="GeneID" id="26011289"/>
<dbReference type="PROSITE" id="PS50106">
    <property type="entry name" value="PDZ"/>
    <property type="match status" value="1"/>
</dbReference>
<dbReference type="InterPro" id="IPR001478">
    <property type="entry name" value="PDZ"/>
</dbReference>
<dbReference type="GO" id="GO:0005737">
    <property type="term" value="C:cytoplasm"/>
    <property type="evidence" value="ECO:0007669"/>
    <property type="project" value="TreeGrafter"/>
</dbReference>
<reference evidence="7 8" key="2">
    <citation type="journal article" date="2016" name="Stand. Genomic Sci.">
        <title>Complete genome sequence of 'Halanaeroarchaeum sulfurireducens' M27-SA2, a sulfur-reducing and acetate-oxidizing haloarchaeon from the deep-sea hypersaline anoxic lake Medee.</title>
        <authorList>
            <person name="Messina E."/>
            <person name="Sorokin D.Y."/>
            <person name="Kublanov I.V."/>
            <person name="Toshchakov S."/>
            <person name="Lopatina A."/>
            <person name="Arcadi E."/>
            <person name="Smedile F."/>
            <person name="La Spada G."/>
            <person name="La Cono V."/>
            <person name="Yakimov M.M."/>
        </authorList>
    </citation>
    <scope>NUCLEOTIDE SEQUENCE [LARGE SCALE GENOMIC DNA]</scope>
    <source>
        <strain evidence="7 8">M27-SA2</strain>
    </source>
</reference>
<dbReference type="InterPro" id="IPR008915">
    <property type="entry name" value="Peptidase_M50"/>
</dbReference>
<dbReference type="PANTHER" id="PTHR13325:SF3">
    <property type="entry name" value="MEMBRANE-BOUND TRANSCRIPTION FACTOR SITE-2 PROTEASE"/>
    <property type="match status" value="1"/>
</dbReference>
<dbReference type="KEGG" id="hsf:HLASA_1954"/>
<evidence type="ECO:0000256" key="1">
    <source>
        <dbReference type="ARBA" id="ARBA00004127"/>
    </source>
</evidence>
<evidence type="ECO:0000259" key="6">
    <source>
        <dbReference type="PROSITE" id="PS50106"/>
    </source>
</evidence>
<feature type="transmembrane region" description="Helical" evidence="5">
    <location>
        <begin position="183"/>
        <end position="203"/>
    </location>
</feature>
<dbReference type="InterPro" id="IPR001193">
    <property type="entry name" value="MBTPS2"/>
</dbReference>
<accession>A0A0N7FTY2</accession>
<dbReference type="AlphaFoldDB" id="A0A0N7FTY2"/>
<evidence type="ECO:0000313" key="7">
    <source>
        <dbReference type="EMBL" id="ALG82831.1"/>
    </source>
</evidence>
<dbReference type="SMART" id="SM00228">
    <property type="entry name" value="PDZ"/>
    <property type="match status" value="1"/>
</dbReference>
<dbReference type="Gene3D" id="2.30.42.10">
    <property type="match status" value="2"/>
</dbReference>
<evidence type="ECO:0000256" key="2">
    <source>
        <dbReference type="ARBA" id="ARBA00022692"/>
    </source>
</evidence>
<dbReference type="GO" id="GO:0031293">
    <property type="term" value="P:membrane protein intracellular domain proteolysis"/>
    <property type="evidence" value="ECO:0007669"/>
    <property type="project" value="TreeGrafter"/>
</dbReference>
<keyword evidence="7" id="KW-0482">Metalloprotease</keyword>
<dbReference type="SUPFAM" id="SSF50156">
    <property type="entry name" value="PDZ domain-like"/>
    <property type="match status" value="2"/>
</dbReference>
<keyword evidence="7" id="KW-0645">Protease</keyword>
<sequence>MNPWTWVLVGLLGYWAAVTTLASQGRLPEYVGTMGPILTIHTKRGKELLDRIAGPKRFWRAWGNVGLGFALVVLVGTFVLLVYNAVTIFRNPPAPSAATQPQNVLVFPGVNEFLPLAVAPEILIGLFVGMVVHEGGHGVLSRVGDIEVESMGIAMLAVIPIGAFVEPDEESQRAADRGDQARMFAAGVTNNFIVTIIVFGLLIGPVVGSIGVADGAAVGGVLPGSAADDASIEQGDRIVAVAGTPVRTNDDLTKTLAATEDRTVPVTLASGAETAVERRLLVTAMADPSPFATLGVNATIESVNGHSVLTEREFHRALSNETMATITTDEGDSVTAPAGALVRIAPDEPAAGHGFPEDYSVVVTHIDGTRVLDHTDLQAALDSVEPGATVPIGAVVDGEERTKSVTLGGQDDGSSYLGVRVFPGVSGMSVSDFGTNLYPAEDYLALLSGESTGSGVGGFVRTVGTVLLLPFIGTFGAAGLEYNFAGFVGWNANFFVLEGALAGLDGGAFVLANVLFWTGWINLNLGFFNCIPAFPLDPGHLLRMAAEGVVSRLPIENRRAAIRAVTTSVGLVMLASLVVMIFGPQLLS</sequence>
<gene>
    <name evidence="7" type="ORF">HLASA_1954</name>
</gene>
<protein>
    <submittedName>
        <fullName evidence="7">Metalloprotease/metallo peptidase</fullName>
    </submittedName>
</protein>